<evidence type="ECO:0000313" key="2">
    <source>
        <dbReference type="EMBL" id="GID64851.1"/>
    </source>
</evidence>
<protein>
    <recommendedName>
        <fullName evidence="4">DUF732 domain-containing protein</fullName>
    </recommendedName>
</protein>
<dbReference type="Proteomes" id="UP000619479">
    <property type="component" value="Unassembled WGS sequence"/>
</dbReference>
<feature type="region of interest" description="Disordered" evidence="1">
    <location>
        <begin position="74"/>
        <end position="126"/>
    </location>
</feature>
<comment type="caution">
    <text evidence="2">The sequence shown here is derived from an EMBL/GenBank/DDBJ whole genome shotgun (WGS) entry which is preliminary data.</text>
</comment>
<feature type="compositionally biased region" description="Low complexity" evidence="1">
    <location>
        <begin position="101"/>
        <end position="113"/>
    </location>
</feature>
<feature type="compositionally biased region" description="Low complexity" evidence="1">
    <location>
        <begin position="74"/>
        <end position="93"/>
    </location>
</feature>
<reference evidence="2" key="1">
    <citation type="submission" date="2021-01" db="EMBL/GenBank/DDBJ databases">
        <title>Whole genome shotgun sequence of Actinoplanes cyaneus NBRC 14990.</title>
        <authorList>
            <person name="Komaki H."/>
            <person name="Tamura T."/>
        </authorList>
    </citation>
    <scope>NUCLEOTIDE SEQUENCE</scope>
    <source>
        <strain evidence="2">NBRC 14990</strain>
    </source>
</reference>
<name>A0A919MB88_9ACTN</name>
<accession>A0A919MB88</accession>
<evidence type="ECO:0000256" key="1">
    <source>
        <dbReference type="SAM" id="MobiDB-lite"/>
    </source>
</evidence>
<organism evidence="2 3">
    <name type="scientific">Actinoplanes cyaneus</name>
    <dbReference type="NCBI Taxonomy" id="52696"/>
    <lineage>
        <taxon>Bacteria</taxon>
        <taxon>Bacillati</taxon>
        <taxon>Actinomycetota</taxon>
        <taxon>Actinomycetes</taxon>
        <taxon>Micromonosporales</taxon>
        <taxon>Micromonosporaceae</taxon>
        <taxon>Actinoplanes</taxon>
    </lineage>
</organism>
<evidence type="ECO:0008006" key="4">
    <source>
        <dbReference type="Google" id="ProtNLM"/>
    </source>
</evidence>
<proteinExistence type="predicted"/>
<evidence type="ECO:0000313" key="3">
    <source>
        <dbReference type="Proteomes" id="UP000619479"/>
    </source>
</evidence>
<feature type="compositionally biased region" description="Basic and acidic residues" evidence="1">
    <location>
        <begin position="116"/>
        <end position="126"/>
    </location>
</feature>
<keyword evidence="3" id="KW-1185">Reference proteome</keyword>
<dbReference type="EMBL" id="BOMH01000018">
    <property type="protein sequence ID" value="GID64851.1"/>
    <property type="molecule type" value="Genomic_DNA"/>
</dbReference>
<gene>
    <name evidence="2" type="ORF">Acy02nite_27320</name>
</gene>
<sequence>MSGPDERSVTSLCAPGPPYGSVRRLARPVRLLYVLPVEFGRIARVTGSVVLLLGSVTACSSDADAIWVEGRVLPSASPSPSPSAAASQAAPSSPSSPAPSSPASGTPSSRPAATGDPDRFVEAVRRQLPELAMDRRDEEIADLGSEACASLRTDDQDNLSAYGVTAAQARQLRGVARADLCP</sequence>
<dbReference type="AlphaFoldDB" id="A0A919MB88"/>